<evidence type="ECO:0000313" key="2">
    <source>
        <dbReference type="EMBL" id="QHG65061.1"/>
    </source>
</evidence>
<dbReference type="EMBL" id="CP026115">
    <property type="protein sequence ID" value="QHG65061.1"/>
    <property type="molecule type" value="Genomic_DNA"/>
</dbReference>
<reference evidence="2 3" key="1">
    <citation type="submission" date="2020-02" db="EMBL/GenBank/DDBJ databases">
        <title>Pseudomonas Putida W5 Complete Genome Assembly.</title>
        <authorList>
            <person name="Yuan Z.-C."/>
            <person name="Shaw G.A."/>
            <person name="Cusano A.D."/>
            <person name="Caddey B.J."/>
            <person name="Weselowski B.J."/>
        </authorList>
    </citation>
    <scope>NUCLEOTIDE SEQUENCE [LARGE SCALE GENOMIC DNA]</scope>
    <source>
        <strain evidence="2 3">W5</strain>
    </source>
</reference>
<feature type="transmembrane region" description="Helical" evidence="1">
    <location>
        <begin position="85"/>
        <end position="102"/>
    </location>
</feature>
<evidence type="ECO:0000313" key="3">
    <source>
        <dbReference type="Proteomes" id="UP000464480"/>
    </source>
</evidence>
<protein>
    <submittedName>
        <fullName evidence="2">Conjugal transfer protein TraX</fullName>
    </submittedName>
</protein>
<feature type="transmembrane region" description="Helical" evidence="1">
    <location>
        <begin position="32"/>
        <end position="49"/>
    </location>
</feature>
<feature type="transmembrane region" description="Helical" evidence="1">
    <location>
        <begin position="175"/>
        <end position="196"/>
    </location>
</feature>
<dbReference type="Proteomes" id="UP000464480">
    <property type="component" value="Chromosome"/>
</dbReference>
<keyword evidence="1" id="KW-1133">Transmembrane helix</keyword>
<keyword evidence="1" id="KW-0472">Membrane</keyword>
<gene>
    <name evidence="2" type="ORF">C2H86_11785</name>
</gene>
<organism evidence="2 3">
    <name type="scientific">Pseudomonas putida</name>
    <name type="common">Arthrobacter siderocapsulatus</name>
    <dbReference type="NCBI Taxonomy" id="303"/>
    <lineage>
        <taxon>Bacteria</taxon>
        <taxon>Pseudomonadati</taxon>
        <taxon>Pseudomonadota</taxon>
        <taxon>Gammaproteobacteria</taxon>
        <taxon>Pseudomonadales</taxon>
        <taxon>Pseudomonadaceae</taxon>
        <taxon>Pseudomonas</taxon>
    </lineage>
</organism>
<feature type="transmembrane region" description="Helical" evidence="1">
    <location>
        <begin position="208"/>
        <end position="230"/>
    </location>
</feature>
<feature type="transmembrane region" description="Helical" evidence="1">
    <location>
        <begin position="109"/>
        <end position="129"/>
    </location>
</feature>
<accession>A0A6I6XH60</accession>
<proteinExistence type="predicted"/>
<dbReference type="AlphaFoldDB" id="A0A6I6XH60"/>
<keyword evidence="1" id="KW-0812">Transmembrane</keyword>
<sequence length="235" mass="25635">MRSAGLDLVKWVAIVTMIADHVRFIWPEAQGLFIVGRFAFPLFCLAMAVNVARAGNINLRYLGWLLAFAVLSEAPYRWLDPDSQTFSIIPTLTLGLLVAWGVHHQQVCVRLGGLAAVLLAALYSERVMYGLPGVLLPAGWLLARRQGGLAWLLPGLLAVAGNLTNSWLRGHLGAPVTLITMAAAVLAIPIGCLLLRAEHWPVPAVRRWGYLFYPVHLLLIKVLVLALAMAQIAPI</sequence>
<feature type="transmembrane region" description="Helical" evidence="1">
    <location>
        <begin position="61"/>
        <end position="79"/>
    </location>
</feature>
<name>A0A6I6XH60_PSEPU</name>
<evidence type="ECO:0000256" key="1">
    <source>
        <dbReference type="SAM" id="Phobius"/>
    </source>
</evidence>
<dbReference type="RefSeq" id="WP_159410411.1">
    <property type="nucleotide sequence ID" value="NZ_CP026115.2"/>
</dbReference>
<dbReference type="Pfam" id="PF05857">
    <property type="entry name" value="TraX"/>
    <property type="match status" value="1"/>
</dbReference>
<dbReference type="InterPro" id="IPR008875">
    <property type="entry name" value="TraX"/>
</dbReference>